<dbReference type="InterPro" id="IPR032466">
    <property type="entry name" value="Metal_Hydrolase"/>
</dbReference>
<dbReference type="NCBIfam" id="TIGR00857">
    <property type="entry name" value="pyrC_multi"/>
    <property type="match status" value="1"/>
</dbReference>
<dbReference type="Proteomes" id="UP001596379">
    <property type="component" value="Unassembled WGS sequence"/>
</dbReference>
<dbReference type="InterPro" id="IPR006680">
    <property type="entry name" value="Amidohydro-rel"/>
</dbReference>
<keyword evidence="8" id="KW-1185">Reference proteome</keyword>
<dbReference type="PANTHER" id="PTHR43668:SF4">
    <property type="entry name" value="ALLANTOINASE"/>
    <property type="match status" value="1"/>
</dbReference>
<dbReference type="EC" id="3.5.2.3" evidence="7"/>
<reference evidence="8" key="1">
    <citation type="journal article" date="2019" name="Int. J. Syst. Evol. Microbiol.">
        <title>The Global Catalogue of Microorganisms (GCM) 10K type strain sequencing project: providing services to taxonomists for standard genome sequencing and annotation.</title>
        <authorList>
            <consortium name="The Broad Institute Genomics Platform"/>
            <consortium name="The Broad Institute Genome Sequencing Center for Infectious Disease"/>
            <person name="Wu L."/>
            <person name="Ma J."/>
        </authorList>
    </citation>
    <scope>NUCLEOTIDE SEQUENCE [LARGE SCALE GENOMIC DNA]</scope>
    <source>
        <strain evidence="8">CCUG 36956</strain>
    </source>
</reference>
<dbReference type="SUPFAM" id="SSF51556">
    <property type="entry name" value="Metallo-dependent hydrolases"/>
    <property type="match status" value="1"/>
</dbReference>
<dbReference type="InterPro" id="IPR011059">
    <property type="entry name" value="Metal-dep_hydrolase_composite"/>
</dbReference>
<dbReference type="PANTHER" id="PTHR43668">
    <property type="entry name" value="ALLANTOINASE"/>
    <property type="match status" value="1"/>
</dbReference>
<evidence type="ECO:0000259" key="6">
    <source>
        <dbReference type="Pfam" id="PF01979"/>
    </source>
</evidence>
<dbReference type="NCBIfam" id="NF006559">
    <property type="entry name" value="PRK09060.1"/>
    <property type="match status" value="1"/>
</dbReference>
<dbReference type="Gene3D" id="3.20.20.140">
    <property type="entry name" value="Metal-dependent hydrolases"/>
    <property type="match status" value="1"/>
</dbReference>
<dbReference type="Gene3D" id="2.30.40.10">
    <property type="entry name" value="Urease, subunit C, domain 1"/>
    <property type="match status" value="1"/>
</dbReference>
<keyword evidence="5 7" id="KW-0378">Hydrolase</keyword>
<sequence>MTMQSAHTIATSSKHATLLIRGGTVVTPNGMEQVDIAALNGRIRALGNLAGWSADEVIDARGLHVLPGVIDTQVHFREPGLCHKENLEAGTRGAVLGGVTSIFEMPNTSPLTLRAEDLNAKVAAARGRAWCDFAFYIGGSAANIEQLAQLEMLPACAGIKVFMGSSFGDLLVSEEDILQQILRNGRRRLAVHAEDDARLQARKAIALASGDVRDHPVWRDVESAFKATHRIVSLAQECNRRLHVLHVSTAQEIRFLAQHKARTTVEVLPHHLTLSAPDCYERLGTLAQMNPPVREAIHQQALWQGIRDGVVDVLGSDHAPHTLEEKAQPYPHSPSGMTGVQTLLPIMLNHVHQGRLSLERLVDLTSAGPARIFGIAGKGRIALGYDADLTLVDLKAQREISNRWIASVVGWTPYDGMRVTGWPVATFIRGQTVMQQDEMIGTANGRPVSFVETRDAGFSRCLD</sequence>
<comment type="function">
    <text evidence="2">Catalyzes the reversible cyclization of carbamoyl aspartate to dihydroorotate.</text>
</comment>
<protein>
    <submittedName>
        <fullName evidence="7">Dihydroorotase</fullName>
        <ecNumber evidence="7">3.5.2.3</ecNumber>
    </submittedName>
</protein>
<evidence type="ECO:0000256" key="1">
    <source>
        <dbReference type="ARBA" id="ARBA00001947"/>
    </source>
</evidence>
<dbReference type="SUPFAM" id="SSF51338">
    <property type="entry name" value="Composite domain of metallo-dependent hydrolases"/>
    <property type="match status" value="1"/>
</dbReference>
<name>A0ABW2J8B0_9BURK</name>
<gene>
    <name evidence="7" type="ORF">ACFQO0_14025</name>
</gene>
<comment type="similarity">
    <text evidence="3">Belongs to the metallo-dependent hydrolases superfamily. DHOase family. Class I DHOase subfamily.</text>
</comment>
<comment type="cofactor">
    <cofactor evidence="1">
        <name>Zn(2+)</name>
        <dbReference type="ChEBI" id="CHEBI:29105"/>
    </cofactor>
</comment>
<dbReference type="GO" id="GO:0004151">
    <property type="term" value="F:dihydroorotase activity"/>
    <property type="evidence" value="ECO:0007669"/>
    <property type="project" value="UniProtKB-EC"/>
</dbReference>
<comment type="caution">
    <text evidence="7">The sequence shown here is derived from an EMBL/GenBank/DDBJ whole genome shotgun (WGS) entry which is preliminary data.</text>
</comment>
<accession>A0ABW2J8B0</accession>
<dbReference type="Pfam" id="PF01979">
    <property type="entry name" value="Amidohydro_1"/>
    <property type="match status" value="1"/>
</dbReference>
<evidence type="ECO:0000313" key="8">
    <source>
        <dbReference type="Proteomes" id="UP001596379"/>
    </source>
</evidence>
<evidence type="ECO:0000256" key="5">
    <source>
        <dbReference type="ARBA" id="ARBA00022801"/>
    </source>
</evidence>
<dbReference type="EMBL" id="JBHTCC010000003">
    <property type="protein sequence ID" value="MFC7299557.1"/>
    <property type="molecule type" value="Genomic_DNA"/>
</dbReference>
<evidence type="ECO:0000313" key="7">
    <source>
        <dbReference type="EMBL" id="MFC7299557.1"/>
    </source>
</evidence>
<evidence type="ECO:0000256" key="2">
    <source>
        <dbReference type="ARBA" id="ARBA00002368"/>
    </source>
</evidence>
<keyword evidence="4" id="KW-0479">Metal-binding</keyword>
<dbReference type="RefSeq" id="WP_382235671.1">
    <property type="nucleotide sequence ID" value="NZ_JBHTCC010000003.1"/>
</dbReference>
<dbReference type="PROSITE" id="PS00483">
    <property type="entry name" value="DIHYDROOROTASE_2"/>
    <property type="match status" value="1"/>
</dbReference>
<evidence type="ECO:0000256" key="3">
    <source>
        <dbReference type="ARBA" id="ARBA00010286"/>
    </source>
</evidence>
<dbReference type="CDD" id="cd01318">
    <property type="entry name" value="DHOase_IIb"/>
    <property type="match status" value="1"/>
</dbReference>
<evidence type="ECO:0000256" key="4">
    <source>
        <dbReference type="ARBA" id="ARBA00022723"/>
    </source>
</evidence>
<proteinExistence type="inferred from homology"/>
<dbReference type="InterPro" id="IPR050138">
    <property type="entry name" value="DHOase/Allantoinase_Hydrolase"/>
</dbReference>
<feature type="domain" description="Amidohydrolase-related" evidence="6">
    <location>
        <begin position="65"/>
        <end position="433"/>
    </location>
</feature>
<organism evidence="7 8">
    <name type="scientific">Herminiimonas aquatilis</name>
    <dbReference type="NCBI Taxonomy" id="345342"/>
    <lineage>
        <taxon>Bacteria</taxon>
        <taxon>Pseudomonadati</taxon>
        <taxon>Pseudomonadota</taxon>
        <taxon>Betaproteobacteria</taxon>
        <taxon>Burkholderiales</taxon>
        <taxon>Oxalobacteraceae</taxon>
        <taxon>Herminiimonas</taxon>
    </lineage>
</organism>
<dbReference type="InterPro" id="IPR002195">
    <property type="entry name" value="Dihydroorotase_CS"/>
</dbReference>